<dbReference type="GO" id="GO:0003830">
    <property type="term" value="F:beta-1,4-mannosylglycoprotein 4-beta-N-acetylglucosaminyltransferase activity"/>
    <property type="evidence" value="ECO:0007669"/>
    <property type="project" value="InterPro"/>
</dbReference>
<name>A0A6C0B1H9_9ZZZZ</name>
<dbReference type="InterPro" id="IPR006813">
    <property type="entry name" value="Glyco_trans_17"/>
</dbReference>
<sequence>MNNNKKKIVDCFIFYNEIELLYYRLNLLYQEVDYFVIVEANQTHAGNPKDLYFIKHQHLFEPFLDKIIHIIVDLPLLSPQIDCSKNEQWVNEKFHRNCIQLGIDKLQGNLSDNDIITITDLDEIVHPETLKSIQTNDHILEGFSLEMDMYYYNLHCKHKDKWYLPKVVSYQLFKKKKPDELRFTNFPEVKQGGWHLSYFGDEFFIQNKIKQFAHQEFNKLNYTNTDTIKNKILLGIDLFNRSDVPITIIPIEENNALPLFYNTFLKNYYNI</sequence>
<dbReference type="PANTHER" id="PTHR12224:SF0">
    <property type="entry name" value="BETA-1,4-MANNOSYL-GLYCOPROTEIN 4-BETA-N-ACETYLGLUCOSAMINYLTRANSFERASE"/>
    <property type="match status" value="1"/>
</dbReference>
<proteinExistence type="predicted"/>
<dbReference type="GO" id="GO:0016020">
    <property type="term" value="C:membrane"/>
    <property type="evidence" value="ECO:0007669"/>
    <property type="project" value="InterPro"/>
</dbReference>
<dbReference type="PANTHER" id="PTHR12224">
    <property type="entry name" value="BETA-1,4-MANNOSYL-GLYCOPROTEIN BETA-1,4-N-ACETYLGLUCOSAMINYL-TRANSFERASE"/>
    <property type="match status" value="1"/>
</dbReference>
<evidence type="ECO:0008006" key="2">
    <source>
        <dbReference type="Google" id="ProtNLM"/>
    </source>
</evidence>
<accession>A0A6C0B1H9</accession>
<dbReference type="AlphaFoldDB" id="A0A6C0B1H9"/>
<evidence type="ECO:0000313" key="1">
    <source>
        <dbReference type="EMBL" id="QHS85378.1"/>
    </source>
</evidence>
<dbReference type="GO" id="GO:0006044">
    <property type="term" value="P:N-acetylglucosamine metabolic process"/>
    <property type="evidence" value="ECO:0007669"/>
    <property type="project" value="TreeGrafter"/>
</dbReference>
<dbReference type="EMBL" id="MN739043">
    <property type="protein sequence ID" value="QHS85378.1"/>
    <property type="molecule type" value="Genomic_DNA"/>
</dbReference>
<dbReference type="Pfam" id="PF04724">
    <property type="entry name" value="Glyco_transf_17"/>
    <property type="match status" value="1"/>
</dbReference>
<protein>
    <recommendedName>
        <fullName evidence="2">Glycosyltransferase family 17</fullName>
    </recommendedName>
</protein>
<organism evidence="1">
    <name type="scientific">viral metagenome</name>
    <dbReference type="NCBI Taxonomy" id="1070528"/>
    <lineage>
        <taxon>unclassified sequences</taxon>
        <taxon>metagenomes</taxon>
        <taxon>organismal metagenomes</taxon>
    </lineage>
</organism>
<reference evidence="1" key="1">
    <citation type="journal article" date="2020" name="Nature">
        <title>Giant virus diversity and host interactions through global metagenomics.</title>
        <authorList>
            <person name="Schulz F."/>
            <person name="Roux S."/>
            <person name="Paez-Espino D."/>
            <person name="Jungbluth S."/>
            <person name="Walsh D.A."/>
            <person name="Denef V.J."/>
            <person name="McMahon K.D."/>
            <person name="Konstantinidis K.T."/>
            <person name="Eloe-Fadrosh E.A."/>
            <person name="Kyrpides N.C."/>
            <person name="Woyke T."/>
        </authorList>
    </citation>
    <scope>NUCLEOTIDE SEQUENCE</scope>
    <source>
        <strain evidence="1">GVMAG-M-3300009182-78</strain>
    </source>
</reference>